<feature type="signal peptide" evidence="2">
    <location>
        <begin position="1"/>
        <end position="26"/>
    </location>
</feature>
<accession>A0A9W6WC45</accession>
<comment type="caution">
    <text evidence="4">The sequence shown here is derived from an EMBL/GenBank/DDBJ whole genome shotgun (WGS) entry which is preliminary data.</text>
</comment>
<dbReference type="RefSeq" id="WP_285665954.1">
    <property type="nucleotide sequence ID" value="NZ_BSTX01000004.1"/>
</dbReference>
<feature type="domain" description="Glycoside-hydrolase family GH114 TIM-barrel" evidence="3">
    <location>
        <begin position="58"/>
        <end position="308"/>
    </location>
</feature>
<protein>
    <recommendedName>
        <fullName evidence="3">Glycoside-hydrolase family GH114 TIM-barrel domain-containing protein</fullName>
    </recommendedName>
</protein>
<organism evidence="4 5">
    <name type="scientific">Actinorhabdospora filicis</name>
    <dbReference type="NCBI Taxonomy" id="1785913"/>
    <lineage>
        <taxon>Bacteria</taxon>
        <taxon>Bacillati</taxon>
        <taxon>Actinomycetota</taxon>
        <taxon>Actinomycetes</taxon>
        <taxon>Micromonosporales</taxon>
        <taxon>Micromonosporaceae</taxon>
        <taxon>Actinorhabdospora</taxon>
    </lineage>
</organism>
<gene>
    <name evidence="4" type="ORF">Afil01_55150</name>
</gene>
<dbReference type="SUPFAM" id="SSF51445">
    <property type="entry name" value="(Trans)glycosidases"/>
    <property type="match status" value="1"/>
</dbReference>
<proteinExistence type="predicted"/>
<evidence type="ECO:0000256" key="2">
    <source>
        <dbReference type="SAM" id="SignalP"/>
    </source>
</evidence>
<reference evidence="4" key="1">
    <citation type="submission" date="2023-03" db="EMBL/GenBank/DDBJ databases">
        <title>Actinorhabdospora filicis NBRC 111898.</title>
        <authorList>
            <person name="Ichikawa N."/>
            <person name="Sato H."/>
            <person name="Tonouchi N."/>
        </authorList>
    </citation>
    <scope>NUCLEOTIDE SEQUENCE</scope>
    <source>
        <strain evidence="4">NBRC 111898</strain>
    </source>
</reference>
<feature type="chain" id="PRO_5040912612" description="Glycoside-hydrolase family GH114 TIM-barrel domain-containing protein" evidence="2">
    <location>
        <begin position="27"/>
        <end position="315"/>
    </location>
</feature>
<feature type="region of interest" description="Disordered" evidence="1">
    <location>
        <begin position="22"/>
        <end position="49"/>
    </location>
</feature>
<dbReference type="Gene3D" id="3.20.20.70">
    <property type="entry name" value="Aldolase class I"/>
    <property type="match status" value="1"/>
</dbReference>
<evidence type="ECO:0000313" key="5">
    <source>
        <dbReference type="Proteomes" id="UP001165079"/>
    </source>
</evidence>
<dbReference type="PANTHER" id="PTHR35882">
    <property type="entry name" value="PELA"/>
    <property type="match status" value="1"/>
</dbReference>
<evidence type="ECO:0000313" key="4">
    <source>
        <dbReference type="EMBL" id="GLZ80708.1"/>
    </source>
</evidence>
<dbReference type="InterPro" id="IPR004352">
    <property type="entry name" value="GH114_TIM-barrel"/>
</dbReference>
<keyword evidence="5" id="KW-1185">Reference proteome</keyword>
<evidence type="ECO:0000259" key="3">
    <source>
        <dbReference type="Pfam" id="PF03537"/>
    </source>
</evidence>
<dbReference type="Proteomes" id="UP001165079">
    <property type="component" value="Unassembled WGS sequence"/>
</dbReference>
<dbReference type="InterPro" id="IPR016062">
    <property type="entry name" value="TM1410-rel"/>
</dbReference>
<dbReference type="InterPro" id="IPR017853">
    <property type="entry name" value="GH"/>
</dbReference>
<dbReference type="Pfam" id="PF03537">
    <property type="entry name" value="Glyco_hydro_114"/>
    <property type="match status" value="1"/>
</dbReference>
<dbReference type="PROSITE" id="PS51257">
    <property type="entry name" value="PROKAR_LIPOPROTEIN"/>
    <property type="match status" value="1"/>
</dbReference>
<dbReference type="InterPro" id="IPR013785">
    <property type="entry name" value="Aldolase_TIM"/>
</dbReference>
<keyword evidence="2" id="KW-0732">Signal</keyword>
<dbReference type="EMBL" id="BSTX01000004">
    <property type="protein sequence ID" value="GLZ80708.1"/>
    <property type="molecule type" value="Genomic_DNA"/>
</dbReference>
<sequence length="315" mass="34047">MRRTLLIGTTLVLLAGCSAKTPDAEAAPPPTTPGGSASQAPPPVTDAGAVAPAVQPRTWVYQLTGYGDGLSAVKSSPAEAAVIDLARDGSTGYWTPAEIGALAPKTVYSYFSIGSIEKYRPEAGSVKDLELNQWGDWPDEHFVKYWDATWWDRVVRPRVDQAIASGFTGAYLDVPNAYEEIDLSLVPGETRESLGRKMAELIVKISKYAKEKKPGFRILPQNSPELREYPGYLDAVDGLGIEELFYLATDEKCEEDFCGENLDHVRALKAAWKIILAVDYADDPAHRSDACARAKAEGFAGYVGAVGLDGVRATC</sequence>
<name>A0A9W6WC45_9ACTN</name>
<dbReference type="AlphaFoldDB" id="A0A9W6WC45"/>
<evidence type="ECO:0000256" key="1">
    <source>
        <dbReference type="SAM" id="MobiDB-lite"/>
    </source>
</evidence>
<dbReference type="PRINTS" id="PR01545">
    <property type="entry name" value="THEMAYE10DUF"/>
</dbReference>
<dbReference type="PANTHER" id="PTHR35882:SF1">
    <property type="match status" value="1"/>
</dbReference>